<dbReference type="EMBL" id="NHTK01000828">
    <property type="protein sequence ID" value="PPR05259.1"/>
    <property type="molecule type" value="Genomic_DNA"/>
</dbReference>
<evidence type="ECO:0000256" key="1">
    <source>
        <dbReference type="SAM" id="MobiDB-lite"/>
    </source>
</evidence>
<accession>A0A409YQJ3</accession>
<dbReference type="AlphaFoldDB" id="A0A409YQJ3"/>
<feature type="compositionally biased region" description="Basic and acidic residues" evidence="1">
    <location>
        <begin position="1"/>
        <end position="10"/>
    </location>
</feature>
<proteinExistence type="predicted"/>
<comment type="caution">
    <text evidence="2">The sequence shown here is derived from an EMBL/GenBank/DDBJ whole genome shotgun (WGS) entry which is preliminary data.</text>
</comment>
<dbReference type="InParanoid" id="A0A409YQJ3"/>
<name>A0A409YQJ3_9AGAR</name>
<feature type="region of interest" description="Disordered" evidence="1">
    <location>
        <begin position="131"/>
        <end position="188"/>
    </location>
</feature>
<feature type="compositionally biased region" description="Polar residues" evidence="1">
    <location>
        <begin position="173"/>
        <end position="187"/>
    </location>
</feature>
<feature type="region of interest" description="Disordered" evidence="1">
    <location>
        <begin position="1"/>
        <end position="24"/>
    </location>
</feature>
<protein>
    <submittedName>
        <fullName evidence="2">Uncharacterized protein</fullName>
    </submittedName>
</protein>
<organism evidence="2 3">
    <name type="scientific">Panaeolus cyanescens</name>
    <dbReference type="NCBI Taxonomy" id="181874"/>
    <lineage>
        <taxon>Eukaryota</taxon>
        <taxon>Fungi</taxon>
        <taxon>Dikarya</taxon>
        <taxon>Basidiomycota</taxon>
        <taxon>Agaricomycotina</taxon>
        <taxon>Agaricomycetes</taxon>
        <taxon>Agaricomycetidae</taxon>
        <taxon>Agaricales</taxon>
        <taxon>Agaricineae</taxon>
        <taxon>Galeropsidaceae</taxon>
        <taxon>Panaeolus</taxon>
    </lineage>
</organism>
<feature type="compositionally biased region" description="Low complexity" evidence="1">
    <location>
        <begin position="142"/>
        <end position="167"/>
    </location>
</feature>
<evidence type="ECO:0000313" key="2">
    <source>
        <dbReference type="EMBL" id="PPR05259.1"/>
    </source>
</evidence>
<dbReference type="Proteomes" id="UP000284842">
    <property type="component" value="Unassembled WGS sequence"/>
</dbReference>
<keyword evidence="3" id="KW-1185">Reference proteome</keyword>
<gene>
    <name evidence="2" type="ORF">CVT24_008285</name>
</gene>
<sequence length="255" mass="28188">MTTSPTERDSVVFLDTPESPEDSADANTFQYRSQTFKVVCSESYQATIDAVLEACPKLVKVPRALIGLILETSGPSGSQRQLTDSNWELFYQSKFRNPDTIIVVTILPIPTPAQPSAPYLCVPSMAHSETDSQITSGKLRARNSSDSISVLSDSSNSSRGSTSTTNTRRQRNIASSRSSNAKSQVSSLADAIERKRNIERRIAFRSESTKRSCASHPTLLSARPRLELEKQLSDVKKEIRKAKPTKLSLFLDKLF</sequence>
<dbReference type="OrthoDB" id="10571746at2759"/>
<evidence type="ECO:0000313" key="3">
    <source>
        <dbReference type="Proteomes" id="UP000284842"/>
    </source>
</evidence>
<reference evidence="2 3" key="1">
    <citation type="journal article" date="2018" name="Evol. Lett.">
        <title>Horizontal gene cluster transfer increased hallucinogenic mushroom diversity.</title>
        <authorList>
            <person name="Reynolds H.T."/>
            <person name="Vijayakumar V."/>
            <person name="Gluck-Thaler E."/>
            <person name="Korotkin H.B."/>
            <person name="Matheny P.B."/>
            <person name="Slot J.C."/>
        </authorList>
    </citation>
    <scope>NUCLEOTIDE SEQUENCE [LARGE SCALE GENOMIC DNA]</scope>
    <source>
        <strain evidence="2 3">2629</strain>
    </source>
</reference>